<evidence type="ECO:0000259" key="1">
    <source>
        <dbReference type="Pfam" id="PF12697"/>
    </source>
</evidence>
<feature type="domain" description="AB hydrolase-1" evidence="1">
    <location>
        <begin position="22"/>
        <end position="231"/>
    </location>
</feature>
<dbReference type="Gene3D" id="3.40.50.1820">
    <property type="entry name" value="alpha/beta hydrolase"/>
    <property type="match status" value="1"/>
</dbReference>
<keyword evidence="3" id="KW-1185">Reference proteome</keyword>
<comment type="caution">
    <text evidence="2">The sequence shown here is derived from an EMBL/GenBank/DDBJ whole genome shotgun (WGS) entry which is preliminary data.</text>
</comment>
<evidence type="ECO:0000313" key="2">
    <source>
        <dbReference type="EMBL" id="MBB5913645.1"/>
    </source>
</evidence>
<name>A0A7W9PCX1_9NOCA</name>
<dbReference type="InterPro" id="IPR029058">
    <property type="entry name" value="AB_hydrolase_fold"/>
</dbReference>
<dbReference type="InterPro" id="IPR000073">
    <property type="entry name" value="AB_hydrolase_1"/>
</dbReference>
<dbReference type="RefSeq" id="WP_085995592.1">
    <property type="nucleotide sequence ID" value="NZ_JACHIT010000001.1"/>
</dbReference>
<dbReference type="PANTHER" id="PTHR43194">
    <property type="entry name" value="HYDROLASE ALPHA/BETA FOLD FAMILY"/>
    <property type="match status" value="1"/>
</dbReference>
<organism evidence="2 3">
    <name type="scientific">Nocardia transvalensis</name>
    <dbReference type="NCBI Taxonomy" id="37333"/>
    <lineage>
        <taxon>Bacteria</taxon>
        <taxon>Bacillati</taxon>
        <taxon>Actinomycetota</taxon>
        <taxon>Actinomycetes</taxon>
        <taxon>Mycobacteriales</taxon>
        <taxon>Nocardiaceae</taxon>
        <taxon>Nocardia</taxon>
    </lineage>
</organism>
<sequence length="254" mass="27848">MAYVRLGAVRTWFEEQGDGEPLVLLHGGMSDSRTFGAGVPLFAKQFRTFTVDRRGHGRTPDVPGPLSYDVMAADTIAFLEQVVGAPADLVGYSDGANVALLVALRRPELVRRVVSISGNYHYDGLVPGMMDDFGGDPDSWIAKYHAEVSPDPVENFPAFVEKYNTMVHTQPTLTEQDLSGVRARTLVLSGDDDLITLEHTVSLYRGIPDSELSVVPGTSHLLVFEKPEQVYGQIIDFLTTAPVRTLLPVRRAPH</sequence>
<protein>
    <submittedName>
        <fullName evidence="2">Pimeloyl-ACP methyl ester carboxylesterase</fullName>
    </submittedName>
</protein>
<evidence type="ECO:0000313" key="3">
    <source>
        <dbReference type="Proteomes" id="UP000540412"/>
    </source>
</evidence>
<accession>A0A7W9PCX1</accession>
<reference evidence="2 3" key="1">
    <citation type="submission" date="2020-08" db="EMBL/GenBank/DDBJ databases">
        <title>Sequencing the genomes of 1000 actinobacteria strains.</title>
        <authorList>
            <person name="Klenk H.-P."/>
        </authorList>
    </citation>
    <scope>NUCLEOTIDE SEQUENCE [LARGE SCALE GENOMIC DNA]</scope>
    <source>
        <strain evidence="2 3">DSM 43582</strain>
    </source>
</reference>
<dbReference type="Proteomes" id="UP000540412">
    <property type="component" value="Unassembled WGS sequence"/>
</dbReference>
<dbReference type="Pfam" id="PF12697">
    <property type="entry name" value="Abhydrolase_6"/>
    <property type="match status" value="1"/>
</dbReference>
<gene>
    <name evidence="2" type="ORF">BJY24_002512</name>
</gene>
<dbReference type="PANTHER" id="PTHR43194:SF2">
    <property type="entry name" value="PEROXISOMAL MEMBRANE PROTEIN LPX1"/>
    <property type="match status" value="1"/>
</dbReference>
<dbReference type="GO" id="GO:0003824">
    <property type="term" value="F:catalytic activity"/>
    <property type="evidence" value="ECO:0007669"/>
    <property type="project" value="UniProtKB-ARBA"/>
</dbReference>
<dbReference type="AlphaFoldDB" id="A0A7W9PCX1"/>
<proteinExistence type="predicted"/>
<dbReference type="EMBL" id="JACHIT010000001">
    <property type="protein sequence ID" value="MBB5913645.1"/>
    <property type="molecule type" value="Genomic_DNA"/>
</dbReference>
<dbReference type="SUPFAM" id="SSF53474">
    <property type="entry name" value="alpha/beta-Hydrolases"/>
    <property type="match status" value="1"/>
</dbReference>
<dbReference type="InterPro" id="IPR050228">
    <property type="entry name" value="Carboxylesterase_BioH"/>
</dbReference>